<evidence type="ECO:0000313" key="1">
    <source>
        <dbReference type="EMBL" id="KAF3956215.1"/>
    </source>
</evidence>
<name>A0A8J4VHH4_9ROSI</name>
<sequence length="104" mass="11489">MVLNPGVGTSLEGKYGNPLCSKRYIYPHRAYPYLHNEFKAICDQKSKSRKSEEKLKNMSSTTAGQVIRCKAAVAWEAGKPLVIEEVEVAPPQAMAGLLRALVRV</sequence>
<gene>
    <name evidence="1" type="ORF">CMV_018637</name>
</gene>
<protein>
    <submittedName>
        <fullName evidence="1">Uncharacterized protein</fullName>
    </submittedName>
</protein>
<accession>A0A8J4VHH4</accession>
<dbReference type="EMBL" id="JRKL02003159">
    <property type="protein sequence ID" value="KAF3956215.1"/>
    <property type="molecule type" value="Genomic_DNA"/>
</dbReference>
<dbReference type="OrthoDB" id="417550at2759"/>
<dbReference type="Proteomes" id="UP000737018">
    <property type="component" value="Unassembled WGS sequence"/>
</dbReference>
<dbReference type="Gene3D" id="3.90.180.10">
    <property type="entry name" value="Medium-chain alcohol dehydrogenases, catalytic domain"/>
    <property type="match status" value="1"/>
</dbReference>
<organism evidence="1 2">
    <name type="scientific">Castanea mollissima</name>
    <name type="common">Chinese chestnut</name>
    <dbReference type="NCBI Taxonomy" id="60419"/>
    <lineage>
        <taxon>Eukaryota</taxon>
        <taxon>Viridiplantae</taxon>
        <taxon>Streptophyta</taxon>
        <taxon>Embryophyta</taxon>
        <taxon>Tracheophyta</taxon>
        <taxon>Spermatophyta</taxon>
        <taxon>Magnoliopsida</taxon>
        <taxon>eudicotyledons</taxon>
        <taxon>Gunneridae</taxon>
        <taxon>Pentapetalae</taxon>
        <taxon>rosids</taxon>
        <taxon>fabids</taxon>
        <taxon>Fagales</taxon>
        <taxon>Fagaceae</taxon>
        <taxon>Castanea</taxon>
    </lineage>
</organism>
<comment type="caution">
    <text evidence="1">The sequence shown here is derived from an EMBL/GenBank/DDBJ whole genome shotgun (WGS) entry which is preliminary data.</text>
</comment>
<reference evidence="1" key="1">
    <citation type="submission" date="2020-03" db="EMBL/GenBank/DDBJ databases">
        <title>Castanea mollissima Vanexum genome sequencing.</title>
        <authorList>
            <person name="Staton M."/>
        </authorList>
    </citation>
    <scope>NUCLEOTIDE SEQUENCE</scope>
    <source>
        <tissue evidence="1">Leaf</tissue>
    </source>
</reference>
<dbReference type="InterPro" id="IPR011032">
    <property type="entry name" value="GroES-like_sf"/>
</dbReference>
<keyword evidence="2" id="KW-1185">Reference proteome</keyword>
<dbReference type="AlphaFoldDB" id="A0A8J4VHH4"/>
<dbReference type="SUPFAM" id="SSF50129">
    <property type="entry name" value="GroES-like"/>
    <property type="match status" value="1"/>
</dbReference>
<proteinExistence type="predicted"/>
<evidence type="ECO:0000313" key="2">
    <source>
        <dbReference type="Proteomes" id="UP000737018"/>
    </source>
</evidence>